<dbReference type="Pfam" id="PF00723">
    <property type="entry name" value="Glyco_hydro_15"/>
    <property type="match status" value="1"/>
</dbReference>
<dbReference type="RefSeq" id="WP_120697279.1">
    <property type="nucleotide sequence ID" value="NZ_RBDX01000008.1"/>
</dbReference>
<dbReference type="PANTHER" id="PTHR31616:SF10">
    <property type="entry name" value="TREHALASE"/>
    <property type="match status" value="1"/>
</dbReference>
<dbReference type="GO" id="GO:0015927">
    <property type="term" value="F:trehalase activity"/>
    <property type="evidence" value="ECO:0007669"/>
    <property type="project" value="TreeGrafter"/>
</dbReference>
<evidence type="ECO:0000259" key="1">
    <source>
        <dbReference type="Pfam" id="PF00723"/>
    </source>
</evidence>
<dbReference type="PANTHER" id="PTHR31616">
    <property type="entry name" value="TREHALASE"/>
    <property type="match status" value="1"/>
</dbReference>
<reference evidence="5 6" key="1">
    <citation type="submission" date="2018-09" db="EMBL/GenBank/DDBJ databases">
        <title>Streptomyces sp. nov. DS1-2, an endophytic actinomycete isolated from roots of Dendrobium scabrilingue.</title>
        <authorList>
            <person name="Kuncharoen N."/>
            <person name="Kudo T."/>
            <person name="Ohkuma M."/>
            <person name="Yuki M."/>
            <person name="Tanasupawat S."/>
        </authorList>
    </citation>
    <scope>NUCLEOTIDE SEQUENCE [LARGE SCALE GENOMIC DNA]</scope>
    <source>
        <strain evidence="3 6">AZ1-7</strain>
        <strain evidence="4 5">DS1-2</strain>
    </source>
</reference>
<gene>
    <name evidence="4" type="ORF">D7318_13950</name>
    <name evidence="3" type="ORF">D7319_12575</name>
</gene>
<evidence type="ECO:0000313" key="6">
    <source>
        <dbReference type="Proteomes" id="UP000275024"/>
    </source>
</evidence>
<evidence type="ECO:0000313" key="5">
    <source>
        <dbReference type="Proteomes" id="UP000268652"/>
    </source>
</evidence>
<evidence type="ECO:0000313" key="4">
    <source>
        <dbReference type="EMBL" id="RKN23108.1"/>
    </source>
</evidence>
<proteinExistence type="predicted"/>
<dbReference type="OrthoDB" id="3902805at2"/>
<comment type="caution">
    <text evidence="3">The sequence shown here is derived from an EMBL/GenBank/DDBJ whole genome shotgun (WGS) entry which is preliminary data.</text>
</comment>
<dbReference type="Pfam" id="PF19291">
    <property type="entry name" value="TREH_N"/>
    <property type="match status" value="1"/>
</dbReference>
<organism evidence="3 6">
    <name type="scientific">Streptomyces radicis</name>
    <dbReference type="NCBI Taxonomy" id="1750517"/>
    <lineage>
        <taxon>Bacteria</taxon>
        <taxon>Bacillati</taxon>
        <taxon>Actinomycetota</taxon>
        <taxon>Actinomycetes</taxon>
        <taxon>Kitasatosporales</taxon>
        <taxon>Streptomycetaceae</taxon>
        <taxon>Streptomyces</taxon>
    </lineage>
</organism>
<dbReference type="EMBL" id="RBDX01000008">
    <property type="protein sequence ID" value="RKN09294.1"/>
    <property type="molecule type" value="Genomic_DNA"/>
</dbReference>
<keyword evidence="5" id="KW-1185">Reference proteome</keyword>
<dbReference type="Proteomes" id="UP000268652">
    <property type="component" value="Unassembled WGS sequence"/>
</dbReference>
<dbReference type="Proteomes" id="UP000275024">
    <property type="component" value="Unassembled WGS sequence"/>
</dbReference>
<evidence type="ECO:0000259" key="2">
    <source>
        <dbReference type="Pfam" id="PF19291"/>
    </source>
</evidence>
<protein>
    <submittedName>
        <fullName evidence="3">Glycoside hydrolase family 15 protein</fullName>
    </submittedName>
</protein>
<dbReference type="EMBL" id="RBDY01000008">
    <property type="protein sequence ID" value="RKN23108.1"/>
    <property type="molecule type" value="Genomic_DNA"/>
</dbReference>
<dbReference type="Gene3D" id="1.50.10.10">
    <property type="match status" value="1"/>
</dbReference>
<dbReference type="InterPro" id="IPR012341">
    <property type="entry name" value="6hp_glycosidase-like_sf"/>
</dbReference>
<sequence length="620" mass="66742">MADTPIEDYGLLSDRHSAALVDRDGSVDWLCFPRFDSDAVFGALLDAHAGSWAIRPTGPARTERRYVPGTMALCTEFTTPTGIVALTDALATGAADDPHELGANAPHVLVRHVRCDAGEAEVTVDFRPRPGYGLGPPGLILSEGGIVTRAADGVLVLSSPLPLAPQSGAEPAGALARTTLTEGDELWFGLGWDPPTAEPRDAYSADELADLMAKTLESWRAWSRLHERYRGPWSALVHHSGRVLQALTYQPTGAIVAAPTTSLPETPGGARNWDYRYAWVRDAAFTMDALWVAACTDEGEQFFTFMTEAATGSPSGAQLQIMYGIGGEHNLDERRLDHLTGWGGSRPVRVGNDAWSQPQLDVYGELLDTAVRFADQLAGAAPALGTFLLGLADAAAEVWTRPDHGIWEVRGEPRHFLYSKLMCWVALDRAVTLADRLGDRLGGTEERTAGWRRAADEIRAAIEERGWSERAGAFTQSFGSDVLDASALMLPITGFLPGDDPRVLATVDAVARDLTDRRGLVRRYRTSSEEGADGLAGEEGSFLLCTFWLSQAQAMAGRTDEARETFERAASHANDLALLAEQVAPDSGRMLGNFPQAFSHIGLVNAASQIARAERHGTGG</sequence>
<dbReference type="AlphaFoldDB" id="A0A3A9WIL1"/>
<keyword evidence="3" id="KW-0378">Hydrolase</keyword>
<dbReference type="InterPro" id="IPR045582">
    <property type="entry name" value="Trehalase-like_N"/>
</dbReference>
<evidence type="ECO:0000313" key="3">
    <source>
        <dbReference type="EMBL" id="RKN09294.1"/>
    </source>
</evidence>
<dbReference type="InterPro" id="IPR008928">
    <property type="entry name" value="6-hairpin_glycosidase_sf"/>
</dbReference>
<name>A0A3A9WIL1_9ACTN</name>
<dbReference type="GO" id="GO:0005993">
    <property type="term" value="P:trehalose catabolic process"/>
    <property type="evidence" value="ECO:0007669"/>
    <property type="project" value="TreeGrafter"/>
</dbReference>
<dbReference type="SUPFAM" id="SSF48208">
    <property type="entry name" value="Six-hairpin glycosidases"/>
    <property type="match status" value="1"/>
</dbReference>
<dbReference type="InterPro" id="IPR011613">
    <property type="entry name" value="GH15-like"/>
</dbReference>
<feature type="domain" description="GH15-like" evidence="1">
    <location>
        <begin position="244"/>
        <end position="607"/>
    </location>
</feature>
<feature type="domain" description="Trehalase-like N-terminal" evidence="2">
    <location>
        <begin position="4"/>
        <end position="160"/>
    </location>
</feature>
<accession>A0A3A9WIL1</accession>